<keyword evidence="5" id="KW-1185">Reference proteome</keyword>
<sequence>MSRILLAEDDDSMRLFLARELERAGHEVTAVADGVDALPMLGPGRFDVLVSDLVMPEVDGLALAQRATAADPLLKVIFITGFSGVALKASESMRGIPVLSKPFHLKTLVEAVGEALASEQPPLRPTR</sequence>
<evidence type="ECO:0000256" key="1">
    <source>
        <dbReference type="ARBA" id="ARBA00022553"/>
    </source>
</evidence>
<evidence type="ECO:0000259" key="3">
    <source>
        <dbReference type="PROSITE" id="PS50110"/>
    </source>
</evidence>
<name>A0A1Y5S9S4_9PROT</name>
<gene>
    <name evidence="4" type="primary">ntrC_1</name>
    <name evidence="4" type="ORF">OCH7691_01380</name>
</gene>
<dbReference type="PANTHER" id="PTHR44591">
    <property type="entry name" value="STRESS RESPONSE REGULATOR PROTEIN 1"/>
    <property type="match status" value="1"/>
</dbReference>
<dbReference type="RefSeq" id="WP_085882599.1">
    <property type="nucleotide sequence ID" value="NZ_FWFR01000001.1"/>
</dbReference>
<dbReference type="SMART" id="SM00448">
    <property type="entry name" value="REC"/>
    <property type="match status" value="1"/>
</dbReference>
<dbReference type="AlphaFoldDB" id="A0A1Y5S9S4"/>
<dbReference type="Gene3D" id="3.40.50.2300">
    <property type="match status" value="1"/>
</dbReference>
<dbReference type="PANTHER" id="PTHR44591:SF21">
    <property type="entry name" value="TWO-COMPONENT RESPONSE REGULATOR"/>
    <property type="match status" value="1"/>
</dbReference>
<protein>
    <submittedName>
        <fullName evidence="4">Nitrogen assimilation regulatory protein</fullName>
    </submittedName>
</protein>
<dbReference type="OrthoDB" id="9802155at2"/>
<dbReference type="PROSITE" id="PS50110">
    <property type="entry name" value="RESPONSE_REGULATORY"/>
    <property type="match status" value="1"/>
</dbReference>
<organism evidence="4 5">
    <name type="scientific">Oceanibacterium hippocampi</name>
    <dbReference type="NCBI Taxonomy" id="745714"/>
    <lineage>
        <taxon>Bacteria</taxon>
        <taxon>Pseudomonadati</taxon>
        <taxon>Pseudomonadota</taxon>
        <taxon>Alphaproteobacteria</taxon>
        <taxon>Sneathiellales</taxon>
        <taxon>Sneathiellaceae</taxon>
        <taxon>Oceanibacterium</taxon>
    </lineage>
</organism>
<proteinExistence type="predicted"/>
<evidence type="ECO:0000313" key="4">
    <source>
        <dbReference type="EMBL" id="SLN35042.1"/>
    </source>
</evidence>
<feature type="modified residue" description="4-aspartylphosphate" evidence="2">
    <location>
        <position position="52"/>
    </location>
</feature>
<reference evidence="4 5" key="1">
    <citation type="submission" date="2017-03" db="EMBL/GenBank/DDBJ databases">
        <authorList>
            <person name="Afonso C.L."/>
            <person name="Miller P.J."/>
            <person name="Scott M.A."/>
            <person name="Spackman E."/>
            <person name="Goraichik I."/>
            <person name="Dimitrov K.M."/>
            <person name="Suarez D.L."/>
            <person name="Swayne D.E."/>
        </authorList>
    </citation>
    <scope>NUCLEOTIDE SEQUENCE [LARGE SCALE GENOMIC DNA]</scope>
    <source>
        <strain evidence="4 5">CECT 7691</strain>
    </source>
</reference>
<keyword evidence="1 2" id="KW-0597">Phosphoprotein</keyword>
<dbReference type="InterPro" id="IPR011006">
    <property type="entry name" value="CheY-like_superfamily"/>
</dbReference>
<evidence type="ECO:0000256" key="2">
    <source>
        <dbReference type="PROSITE-ProRule" id="PRU00169"/>
    </source>
</evidence>
<dbReference type="Pfam" id="PF00072">
    <property type="entry name" value="Response_reg"/>
    <property type="match status" value="1"/>
</dbReference>
<dbReference type="Proteomes" id="UP000193200">
    <property type="component" value="Unassembled WGS sequence"/>
</dbReference>
<accession>A0A1Y5S9S4</accession>
<dbReference type="InterPro" id="IPR001789">
    <property type="entry name" value="Sig_transdc_resp-reg_receiver"/>
</dbReference>
<dbReference type="EMBL" id="FWFR01000001">
    <property type="protein sequence ID" value="SLN35042.1"/>
    <property type="molecule type" value="Genomic_DNA"/>
</dbReference>
<dbReference type="SUPFAM" id="SSF52172">
    <property type="entry name" value="CheY-like"/>
    <property type="match status" value="1"/>
</dbReference>
<evidence type="ECO:0000313" key="5">
    <source>
        <dbReference type="Proteomes" id="UP000193200"/>
    </source>
</evidence>
<dbReference type="GO" id="GO:0000160">
    <property type="term" value="P:phosphorelay signal transduction system"/>
    <property type="evidence" value="ECO:0007669"/>
    <property type="project" value="InterPro"/>
</dbReference>
<feature type="domain" description="Response regulatory" evidence="3">
    <location>
        <begin position="3"/>
        <end position="116"/>
    </location>
</feature>
<dbReference type="InParanoid" id="A0A1Y5S9S4"/>
<dbReference type="InterPro" id="IPR050595">
    <property type="entry name" value="Bact_response_regulator"/>
</dbReference>